<keyword evidence="1" id="KW-0812">Transmembrane</keyword>
<dbReference type="EMBL" id="CP033932">
    <property type="protein sequence ID" value="AZB25204.1"/>
    <property type="molecule type" value="Genomic_DNA"/>
</dbReference>
<organism evidence="2 3">
    <name type="scientific">Chryseobacterium bernardetii</name>
    <dbReference type="NCBI Taxonomy" id="1241978"/>
    <lineage>
        <taxon>Bacteria</taxon>
        <taxon>Pseudomonadati</taxon>
        <taxon>Bacteroidota</taxon>
        <taxon>Flavobacteriia</taxon>
        <taxon>Flavobacteriales</taxon>
        <taxon>Weeksellaceae</taxon>
        <taxon>Chryseobacterium group</taxon>
        <taxon>Chryseobacterium</taxon>
    </lineage>
</organism>
<dbReference type="Proteomes" id="UP000271193">
    <property type="component" value="Chromosome"/>
</dbReference>
<dbReference type="GeneID" id="99065484"/>
<evidence type="ECO:0000313" key="3">
    <source>
        <dbReference type="Proteomes" id="UP000271193"/>
    </source>
</evidence>
<dbReference type="RefSeq" id="WP_164466434.1">
    <property type="nucleotide sequence ID" value="NZ_CP033932.1"/>
</dbReference>
<accession>A0A3G6TG55</accession>
<protein>
    <submittedName>
        <fullName evidence="2">Uncharacterized protein</fullName>
    </submittedName>
</protein>
<keyword evidence="1" id="KW-1133">Transmembrane helix</keyword>
<keyword evidence="3" id="KW-1185">Reference proteome</keyword>
<keyword evidence="1" id="KW-0472">Membrane</keyword>
<dbReference type="KEGG" id="cben:EG339_11755"/>
<feature type="transmembrane region" description="Helical" evidence="1">
    <location>
        <begin position="51"/>
        <end position="70"/>
    </location>
</feature>
<feature type="transmembrane region" description="Helical" evidence="1">
    <location>
        <begin position="82"/>
        <end position="101"/>
    </location>
</feature>
<gene>
    <name evidence="2" type="ORF">EG339_11755</name>
</gene>
<dbReference type="AlphaFoldDB" id="A0A3G6TG55"/>
<feature type="transmembrane region" description="Helical" evidence="1">
    <location>
        <begin position="21"/>
        <end position="39"/>
    </location>
</feature>
<evidence type="ECO:0000256" key="1">
    <source>
        <dbReference type="SAM" id="Phobius"/>
    </source>
</evidence>
<evidence type="ECO:0000313" key="2">
    <source>
        <dbReference type="EMBL" id="AZB25204.1"/>
    </source>
</evidence>
<proteinExistence type="predicted"/>
<name>A0A3G6TG55_9FLAO</name>
<sequence length="203" mass="24206">MIIGHYVIRTYRKFKNQGLGTRFVIVGIPLIPVQSFYIFKDTGRTMEVDLYWKQAVKVYFIMISVFYLFIKYLKGSDYDEMPFEKLLLVVLAINLLVYFLFDSYTRKDRQIRELLSRSVYINALPKFLGQTAAYNVQSGFIRSFREHFGANWKDVMKSGTYTDQHIPLLFPILLYDLYLYENEATKRHFETVFKRYKELENIG</sequence>
<reference evidence="3" key="1">
    <citation type="submission" date="2018-11" db="EMBL/GenBank/DDBJ databases">
        <title>Proposal to divide the Flavobacteriaceae and reorganize its genera based on Amino Acid Identity values calculated from whole genome sequences.</title>
        <authorList>
            <person name="Nicholson A.C."/>
            <person name="Gulvik C.A."/>
            <person name="Whitney A.M."/>
            <person name="Humrighouse B.W."/>
            <person name="Bell M."/>
            <person name="Holmes B."/>
            <person name="Steigerwalt A.G."/>
            <person name="Villarma A."/>
            <person name="Sheth M."/>
            <person name="Batra D."/>
            <person name="Pryor J."/>
            <person name="Bernardet J.-F."/>
            <person name="Hugo C."/>
            <person name="Kampfer P."/>
            <person name="Newman J."/>
            <person name="McQuiston J.R."/>
        </authorList>
    </citation>
    <scope>NUCLEOTIDE SEQUENCE [LARGE SCALE GENOMIC DNA]</scope>
    <source>
        <strain evidence="3">G0229</strain>
    </source>
</reference>